<accession>A0A2D0N2T0</accession>
<dbReference type="RefSeq" id="WP_099153840.1">
    <property type="nucleotide sequence ID" value="NZ_PDUD01000037.1"/>
</dbReference>
<evidence type="ECO:0000313" key="1">
    <source>
        <dbReference type="EMBL" id="PHN02698.1"/>
    </source>
</evidence>
<dbReference type="Proteomes" id="UP000223913">
    <property type="component" value="Unassembled WGS sequence"/>
</dbReference>
<name>A0A2D0N2T0_FLAN2</name>
<dbReference type="EMBL" id="PDUD01000037">
    <property type="protein sequence ID" value="PHN02698.1"/>
    <property type="molecule type" value="Genomic_DNA"/>
</dbReference>
<dbReference type="OrthoDB" id="679547at2"/>
<comment type="caution">
    <text evidence="1">The sequence shown here is derived from an EMBL/GenBank/DDBJ whole genome shotgun (WGS) entry which is preliminary data.</text>
</comment>
<evidence type="ECO:0000313" key="2">
    <source>
        <dbReference type="Proteomes" id="UP000223913"/>
    </source>
</evidence>
<proteinExistence type="predicted"/>
<dbReference type="AlphaFoldDB" id="A0A2D0N2T0"/>
<gene>
    <name evidence="1" type="ORF">CRP01_30410</name>
</gene>
<organism evidence="1 2">
    <name type="scientific">Flavilitoribacter nigricans (strain ATCC 23147 / DSM 23189 / NBRC 102662 / NCIMB 1420 / SS-2)</name>
    <name type="common">Lewinella nigricans</name>
    <dbReference type="NCBI Taxonomy" id="1122177"/>
    <lineage>
        <taxon>Bacteria</taxon>
        <taxon>Pseudomonadati</taxon>
        <taxon>Bacteroidota</taxon>
        <taxon>Saprospiria</taxon>
        <taxon>Saprospirales</taxon>
        <taxon>Lewinellaceae</taxon>
        <taxon>Flavilitoribacter</taxon>
    </lineage>
</organism>
<keyword evidence="2" id="KW-1185">Reference proteome</keyword>
<reference evidence="1 2" key="1">
    <citation type="submission" date="2017-10" db="EMBL/GenBank/DDBJ databases">
        <title>The draft genome sequence of Lewinella nigricans NBRC 102662.</title>
        <authorList>
            <person name="Wang K."/>
        </authorList>
    </citation>
    <scope>NUCLEOTIDE SEQUENCE [LARGE SCALE GENOMIC DNA]</scope>
    <source>
        <strain evidence="1 2">NBRC 102662</strain>
    </source>
</reference>
<protein>
    <submittedName>
        <fullName evidence="1">Uncharacterized protein</fullName>
    </submittedName>
</protein>
<sequence>MYSSKLLNLLKTLSAEEMRWMAKFVRSPYHNSNKEVIALFDHLRKFHPKCDSASLSRDRIFQKIWPQTPYQDRQLRLLMFRLSNLIEAFLVAQQVKQDQIRYDQLLVSALAERDLYDLFVQKNQALTETLEQQPLRDERYYELLWQLKLQWTSHPETVRLQIPTKHLHETGELLDSFYAIAKLRYSSDLLNRQNILPENYSIFLLEELRKLAPENAAFQDNKVVLLYCDLLHLIEQPLNEAYYRRFEANFTLHQDLLKRIDRGAMLRCLINAATQLYIAGKTSYLNNQYQWFLSGLEADLFTENGRLPESTFLNIVVTATILRKVDWTRDFIDQYSALMSANMLNFAKAYWHFSRREFQESNTFLARVKEQDFSHQLRKKLLSVRNHFEIFCNDYSYYSLFLDESRAFEKFVRRNEQLTERRAKAYLNFLTCVRKIGKLRSENKRVEEKQKARLIEEIAGLQPLEARPWLLEKINEV</sequence>